<dbReference type="EMBL" id="BARU01006929">
    <property type="protein sequence ID" value="GAH38876.1"/>
    <property type="molecule type" value="Genomic_DNA"/>
</dbReference>
<feature type="domain" description="Anticodon-binding" evidence="1">
    <location>
        <begin position="131"/>
        <end position="221"/>
    </location>
</feature>
<dbReference type="SUPFAM" id="SSF55681">
    <property type="entry name" value="Class II aaRS and biotin synthetases"/>
    <property type="match status" value="1"/>
</dbReference>
<dbReference type="Pfam" id="PF03129">
    <property type="entry name" value="HGTP_anticodon"/>
    <property type="match status" value="1"/>
</dbReference>
<dbReference type="PANTHER" id="PTHR10745:SF8">
    <property type="entry name" value="DNA POLYMERASE SUBUNIT GAMMA-2, MITOCHONDRIAL"/>
    <property type="match status" value="1"/>
</dbReference>
<sequence length="222" mass="25879">FAYCLFLGYYLATKLGFPDEVIRLRQHAPEEMAHYADDAWDLEINTKQFGWVEICGIHDRTDYDLKRHGQFSKQNFNIPMGTDQSLKEIPQILEIAFGPDRIIYTLLESNFNVEDERIILKIDPTIAPNLVAVFPLVKNKEKIFNLAKKVHRLLLDSRISSFFDSAGSIGKRYRRQDELGTPYCITIDYDSLDDNTVTIRHRDSMEQKRVLISEILDYINKK</sequence>
<proteinExistence type="predicted"/>
<dbReference type="InterPro" id="IPR027031">
    <property type="entry name" value="Gly-tRNA_synthase/POLG2"/>
</dbReference>
<dbReference type="InterPro" id="IPR045864">
    <property type="entry name" value="aa-tRNA-synth_II/BPL/LPL"/>
</dbReference>
<evidence type="ECO:0000259" key="1">
    <source>
        <dbReference type="Pfam" id="PF03129"/>
    </source>
</evidence>
<organism evidence="2">
    <name type="scientific">marine sediment metagenome</name>
    <dbReference type="NCBI Taxonomy" id="412755"/>
    <lineage>
        <taxon>unclassified sequences</taxon>
        <taxon>metagenomes</taxon>
        <taxon>ecological metagenomes</taxon>
    </lineage>
</organism>
<evidence type="ECO:0000313" key="2">
    <source>
        <dbReference type="EMBL" id="GAH38876.1"/>
    </source>
</evidence>
<accession>X1EZR3</accession>
<reference evidence="2" key="1">
    <citation type="journal article" date="2014" name="Front. Microbiol.">
        <title>High frequency of phylogenetically diverse reductive dehalogenase-homologous genes in deep subseafloor sedimentary metagenomes.</title>
        <authorList>
            <person name="Kawai M."/>
            <person name="Futagami T."/>
            <person name="Toyoda A."/>
            <person name="Takaki Y."/>
            <person name="Nishi S."/>
            <person name="Hori S."/>
            <person name="Arai W."/>
            <person name="Tsubouchi T."/>
            <person name="Morono Y."/>
            <person name="Uchiyama I."/>
            <person name="Ito T."/>
            <person name="Fujiyama A."/>
            <person name="Inagaki F."/>
            <person name="Takami H."/>
        </authorList>
    </citation>
    <scope>NUCLEOTIDE SEQUENCE</scope>
    <source>
        <strain evidence="2">Expedition CK06-06</strain>
    </source>
</reference>
<name>X1EZR3_9ZZZZ</name>
<dbReference type="GO" id="GO:0004820">
    <property type="term" value="F:glycine-tRNA ligase activity"/>
    <property type="evidence" value="ECO:0007669"/>
    <property type="project" value="TreeGrafter"/>
</dbReference>
<feature type="non-terminal residue" evidence="2">
    <location>
        <position position="1"/>
    </location>
</feature>
<dbReference type="GO" id="GO:0006426">
    <property type="term" value="P:glycyl-tRNA aminoacylation"/>
    <property type="evidence" value="ECO:0007669"/>
    <property type="project" value="TreeGrafter"/>
</dbReference>
<dbReference type="GO" id="GO:0005737">
    <property type="term" value="C:cytoplasm"/>
    <property type="evidence" value="ECO:0007669"/>
    <property type="project" value="TreeGrafter"/>
</dbReference>
<gene>
    <name evidence="2" type="ORF">S03H2_13656</name>
</gene>
<dbReference type="InterPro" id="IPR036621">
    <property type="entry name" value="Anticodon-bd_dom_sf"/>
</dbReference>
<protein>
    <recommendedName>
        <fullName evidence="1">Anticodon-binding domain-containing protein</fullName>
    </recommendedName>
</protein>
<dbReference type="InterPro" id="IPR004154">
    <property type="entry name" value="Anticodon-bd"/>
</dbReference>
<dbReference type="Gene3D" id="3.40.50.800">
    <property type="entry name" value="Anticodon-binding domain"/>
    <property type="match status" value="1"/>
</dbReference>
<dbReference type="PANTHER" id="PTHR10745">
    <property type="entry name" value="GLYCYL-TRNA SYNTHETASE/DNA POLYMERASE SUBUNIT GAMMA-2"/>
    <property type="match status" value="1"/>
</dbReference>
<dbReference type="Gene3D" id="3.30.930.10">
    <property type="entry name" value="Bira Bifunctional Protein, Domain 2"/>
    <property type="match status" value="1"/>
</dbReference>
<dbReference type="SUPFAM" id="SSF52954">
    <property type="entry name" value="Class II aaRS ABD-related"/>
    <property type="match status" value="1"/>
</dbReference>
<dbReference type="AlphaFoldDB" id="X1EZR3"/>
<comment type="caution">
    <text evidence="2">The sequence shown here is derived from an EMBL/GenBank/DDBJ whole genome shotgun (WGS) entry which is preliminary data.</text>
</comment>
<dbReference type="PRINTS" id="PR01043">
    <property type="entry name" value="TRNASYNTHGLY"/>
</dbReference>